<keyword evidence="4" id="KW-1185">Reference proteome</keyword>
<proteinExistence type="predicted"/>
<dbReference type="Pfam" id="PF00961">
    <property type="entry name" value="LAGLIDADG_1"/>
    <property type="match status" value="1"/>
</dbReference>
<reference evidence="3" key="1">
    <citation type="submission" date="2021-06" db="EMBL/GenBank/DDBJ databases">
        <authorList>
            <person name="Kallberg Y."/>
            <person name="Tangrot J."/>
            <person name="Rosling A."/>
        </authorList>
    </citation>
    <scope>NUCLEOTIDE SEQUENCE</scope>
    <source>
        <strain evidence="3">CL551</strain>
    </source>
</reference>
<dbReference type="OrthoDB" id="5405897at2759"/>
<feature type="domain" description="Homing endonuclease LAGLIDADG" evidence="2">
    <location>
        <begin position="21"/>
        <end position="61"/>
    </location>
</feature>
<dbReference type="Proteomes" id="UP000789342">
    <property type="component" value="Unassembled WGS sequence"/>
</dbReference>
<dbReference type="GO" id="GO:0004519">
    <property type="term" value="F:endonuclease activity"/>
    <property type="evidence" value="ECO:0007669"/>
    <property type="project" value="InterPro"/>
</dbReference>
<sequence>ALWTIANVPPYLLGVIYDLTELDYLIRVKSLSSRSLLINYLDNYPLLSSKYLDYLDWRIAHGLGRTGPRDHYSTPSHSLEANYPQPGVAGSPRRDTFRQPVAALWAELLN</sequence>
<dbReference type="Gene3D" id="3.10.28.10">
    <property type="entry name" value="Homing endonucleases"/>
    <property type="match status" value="1"/>
</dbReference>
<gene>
    <name evidence="3" type="ORF">AMORRO_LOCUS12518</name>
</gene>
<dbReference type="AlphaFoldDB" id="A0A9N9HVC9"/>
<dbReference type="InterPro" id="IPR004860">
    <property type="entry name" value="LAGLIDADG_dom"/>
</dbReference>
<evidence type="ECO:0000256" key="1">
    <source>
        <dbReference type="SAM" id="MobiDB-lite"/>
    </source>
</evidence>
<comment type="caution">
    <text evidence="3">The sequence shown here is derived from an EMBL/GenBank/DDBJ whole genome shotgun (WGS) entry which is preliminary data.</text>
</comment>
<feature type="non-terminal residue" evidence="3">
    <location>
        <position position="1"/>
    </location>
</feature>
<dbReference type="InterPro" id="IPR027434">
    <property type="entry name" value="Homing_endonucl"/>
</dbReference>
<evidence type="ECO:0000259" key="2">
    <source>
        <dbReference type="Pfam" id="PF00961"/>
    </source>
</evidence>
<organism evidence="3 4">
    <name type="scientific">Acaulospora morrowiae</name>
    <dbReference type="NCBI Taxonomy" id="94023"/>
    <lineage>
        <taxon>Eukaryota</taxon>
        <taxon>Fungi</taxon>
        <taxon>Fungi incertae sedis</taxon>
        <taxon>Mucoromycota</taxon>
        <taxon>Glomeromycotina</taxon>
        <taxon>Glomeromycetes</taxon>
        <taxon>Diversisporales</taxon>
        <taxon>Acaulosporaceae</taxon>
        <taxon>Acaulospora</taxon>
    </lineage>
</organism>
<evidence type="ECO:0000313" key="3">
    <source>
        <dbReference type="EMBL" id="CAG8707739.1"/>
    </source>
</evidence>
<protein>
    <submittedName>
        <fullName evidence="3">9726_t:CDS:1</fullName>
    </submittedName>
</protein>
<dbReference type="EMBL" id="CAJVPV010018588">
    <property type="protein sequence ID" value="CAG8707739.1"/>
    <property type="molecule type" value="Genomic_DNA"/>
</dbReference>
<evidence type="ECO:0000313" key="4">
    <source>
        <dbReference type="Proteomes" id="UP000789342"/>
    </source>
</evidence>
<feature type="region of interest" description="Disordered" evidence="1">
    <location>
        <begin position="70"/>
        <end position="95"/>
    </location>
</feature>
<accession>A0A9N9HVC9</accession>
<dbReference type="SUPFAM" id="SSF55608">
    <property type="entry name" value="Homing endonucleases"/>
    <property type="match status" value="1"/>
</dbReference>
<name>A0A9N9HVC9_9GLOM</name>